<protein>
    <submittedName>
        <fullName evidence="2">Uncharacterized protein</fullName>
    </submittedName>
</protein>
<dbReference type="EMBL" id="MLJW01002386">
    <property type="protein sequence ID" value="OIQ74782.1"/>
    <property type="molecule type" value="Genomic_DNA"/>
</dbReference>
<evidence type="ECO:0000313" key="2">
    <source>
        <dbReference type="EMBL" id="OIQ74782.1"/>
    </source>
</evidence>
<dbReference type="AlphaFoldDB" id="A0A1J5PT38"/>
<evidence type="ECO:0000256" key="1">
    <source>
        <dbReference type="SAM" id="MobiDB-lite"/>
    </source>
</evidence>
<comment type="caution">
    <text evidence="2">The sequence shown here is derived from an EMBL/GenBank/DDBJ whole genome shotgun (WGS) entry which is preliminary data.</text>
</comment>
<sequence length="53" mass="5351">MMGSGSAPHNVPASGRAGRGMRSLRDAAGDFNRSGDTGPSAVERMSETAIICG</sequence>
<gene>
    <name evidence="2" type="ORF">GALL_435600</name>
</gene>
<proteinExistence type="predicted"/>
<organism evidence="2">
    <name type="scientific">mine drainage metagenome</name>
    <dbReference type="NCBI Taxonomy" id="410659"/>
    <lineage>
        <taxon>unclassified sequences</taxon>
        <taxon>metagenomes</taxon>
        <taxon>ecological metagenomes</taxon>
    </lineage>
</organism>
<reference evidence="2" key="1">
    <citation type="submission" date="2016-10" db="EMBL/GenBank/DDBJ databases">
        <title>Sequence of Gallionella enrichment culture.</title>
        <authorList>
            <person name="Poehlein A."/>
            <person name="Muehling M."/>
            <person name="Daniel R."/>
        </authorList>
    </citation>
    <scope>NUCLEOTIDE SEQUENCE</scope>
</reference>
<feature type="region of interest" description="Disordered" evidence="1">
    <location>
        <begin position="1"/>
        <end position="53"/>
    </location>
</feature>
<accession>A0A1J5PT38</accession>
<name>A0A1J5PT38_9ZZZZ</name>